<dbReference type="Pfam" id="PF00830">
    <property type="entry name" value="Ribosomal_L28"/>
    <property type="match status" value="1"/>
</dbReference>
<feature type="region of interest" description="Disordered" evidence="5">
    <location>
        <begin position="114"/>
        <end position="133"/>
    </location>
</feature>
<dbReference type="EMBL" id="LK023329">
    <property type="protein sequence ID" value="CDS09130.1"/>
    <property type="molecule type" value="Genomic_DNA"/>
</dbReference>
<evidence type="ECO:0000256" key="2">
    <source>
        <dbReference type="ARBA" id="ARBA00022980"/>
    </source>
</evidence>
<evidence type="ECO:0000256" key="4">
    <source>
        <dbReference type="ARBA" id="ARBA00035269"/>
    </source>
</evidence>
<protein>
    <recommendedName>
        <fullName evidence="4">Large ribosomal subunit protein bL28m</fullName>
    </recommendedName>
</protein>
<dbReference type="InterPro" id="IPR026569">
    <property type="entry name" value="Ribosomal_bL28"/>
</dbReference>
<sequence length="133" mass="14871">MLSAGPAYSLARATFKRAQRGLFGGKHIQFGNNNPFSKKKTRRNWLPNVQSKKLYSATLDRFLDLKVTTSVLRTIDKKGGLDQYLLETRDKNLCSDKALELKSVILKELKKREKVTAESVPKQEATAPSSSSA</sequence>
<comment type="similarity">
    <text evidence="1">Belongs to the bacterial ribosomal protein bL28 family.</text>
</comment>
<dbReference type="GO" id="GO:0005762">
    <property type="term" value="C:mitochondrial large ribosomal subunit"/>
    <property type="evidence" value="ECO:0007669"/>
    <property type="project" value="TreeGrafter"/>
</dbReference>
<keyword evidence="3" id="KW-0687">Ribonucleoprotein</keyword>
<evidence type="ECO:0000256" key="5">
    <source>
        <dbReference type="SAM" id="MobiDB-lite"/>
    </source>
</evidence>
<proteinExistence type="inferred from homology"/>
<dbReference type="FunFam" id="2.30.170.40:FF:000003">
    <property type="entry name" value="54S ribosomal protein L24"/>
    <property type="match status" value="1"/>
</dbReference>
<dbReference type="AlphaFoldDB" id="A0A077WP20"/>
<accession>A0A077WP20</accession>
<dbReference type="PANTHER" id="PTHR13528">
    <property type="entry name" value="39S RIBOSOMAL PROTEIN L28, MITOCHONDRIAL"/>
    <property type="match status" value="1"/>
</dbReference>
<keyword evidence="2" id="KW-0689">Ribosomal protein</keyword>
<dbReference type="OrthoDB" id="361870at2759"/>
<name>A0A077WP20_9FUNG</name>
<dbReference type="PANTHER" id="PTHR13528:SF2">
    <property type="entry name" value="LARGE RIBOSOMAL SUBUNIT PROTEIN BL28M"/>
    <property type="match status" value="1"/>
</dbReference>
<dbReference type="InterPro" id="IPR034704">
    <property type="entry name" value="Ribosomal_bL28/bL31-like_sf"/>
</dbReference>
<reference evidence="6" key="1">
    <citation type="journal article" date="2014" name="Genome Announc.">
        <title>De novo whole-genome sequence and genome annotation of Lichtheimia ramosa.</title>
        <authorList>
            <person name="Linde J."/>
            <person name="Schwartze V."/>
            <person name="Binder U."/>
            <person name="Lass-Florl C."/>
            <person name="Voigt K."/>
            <person name="Horn F."/>
        </authorList>
    </citation>
    <scope>NUCLEOTIDE SEQUENCE</scope>
    <source>
        <strain evidence="6">JMRC FSU:6197</strain>
    </source>
</reference>
<dbReference type="HAMAP" id="MF_00373">
    <property type="entry name" value="Ribosomal_bL28"/>
    <property type="match status" value="1"/>
</dbReference>
<dbReference type="Gene3D" id="2.30.170.40">
    <property type="entry name" value="Ribosomal protein L28/L24"/>
    <property type="match status" value="1"/>
</dbReference>
<dbReference type="GO" id="GO:0003735">
    <property type="term" value="F:structural constituent of ribosome"/>
    <property type="evidence" value="ECO:0007669"/>
    <property type="project" value="InterPro"/>
</dbReference>
<evidence type="ECO:0000256" key="1">
    <source>
        <dbReference type="ARBA" id="ARBA00008760"/>
    </source>
</evidence>
<organism evidence="6">
    <name type="scientific">Lichtheimia ramosa</name>
    <dbReference type="NCBI Taxonomy" id="688394"/>
    <lineage>
        <taxon>Eukaryota</taxon>
        <taxon>Fungi</taxon>
        <taxon>Fungi incertae sedis</taxon>
        <taxon>Mucoromycota</taxon>
        <taxon>Mucoromycotina</taxon>
        <taxon>Mucoromycetes</taxon>
        <taxon>Mucorales</taxon>
        <taxon>Lichtheimiaceae</taxon>
        <taxon>Lichtheimia</taxon>
    </lineage>
</organism>
<evidence type="ECO:0000256" key="3">
    <source>
        <dbReference type="ARBA" id="ARBA00023274"/>
    </source>
</evidence>
<dbReference type="InterPro" id="IPR037147">
    <property type="entry name" value="Ribosomal_bL28_sf"/>
</dbReference>
<evidence type="ECO:0000313" key="6">
    <source>
        <dbReference type="EMBL" id="CDS09130.1"/>
    </source>
</evidence>
<dbReference type="SUPFAM" id="SSF143800">
    <property type="entry name" value="L28p-like"/>
    <property type="match status" value="1"/>
</dbReference>
<gene>
    <name evidence="6" type="ORF">LRAMOSA10490</name>
</gene>